<dbReference type="GO" id="GO:0005524">
    <property type="term" value="F:ATP binding"/>
    <property type="evidence" value="ECO:0007669"/>
    <property type="project" value="UniProtKB-KW"/>
</dbReference>
<keyword evidence="9" id="KW-1133">Transmembrane helix</keyword>
<evidence type="ECO:0000256" key="4">
    <source>
        <dbReference type="ARBA" id="ARBA00022679"/>
    </source>
</evidence>
<dbReference type="SUPFAM" id="SSF47384">
    <property type="entry name" value="Homodimeric domain of signal transducing histidine kinase"/>
    <property type="match status" value="1"/>
</dbReference>
<dbReference type="GO" id="GO:0007234">
    <property type="term" value="P:osmosensory signaling via phosphorelay pathway"/>
    <property type="evidence" value="ECO:0007669"/>
    <property type="project" value="TreeGrafter"/>
</dbReference>
<comment type="catalytic activity">
    <reaction evidence="1">
        <text>ATP + protein L-histidine = ADP + protein N-phospho-L-histidine.</text>
        <dbReference type="EC" id="2.7.13.3"/>
    </reaction>
</comment>
<evidence type="ECO:0000256" key="1">
    <source>
        <dbReference type="ARBA" id="ARBA00000085"/>
    </source>
</evidence>
<dbReference type="SMART" id="SM00388">
    <property type="entry name" value="HisKA"/>
    <property type="match status" value="1"/>
</dbReference>
<evidence type="ECO:0000256" key="7">
    <source>
        <dbReference type="ARBA" id="ARBA00022840"/>
    </source>
</evidence>
<dbReference type="InterPro" id="IPR050351">
    <property type="entry name" value="BphY/WalK/GraS-like"/>
</dbReference>
<evidence type="ECO:0000259" key="10">
    <source>
        <dbReference type="PROSITE" id="PS50109"/>
    </source>
</evidence>
<keyword evidence="9" id="KW-0472">Membrane</keyword>
<evidence type="ECO:0000256" key="3">
    <source>
        <dbReference type="ARBA" id="ARBA00022553"/>
    </source>
</evidence>
<keyword evidence="12" id="KW-1185">Reference proteome</keyword>
<evidence type="ECO:0000313" key="12">
    <source>
        <dbReference type="Proteomes" id="UP000320390"/>
    </source>
</evidence>
<dbReference type="EC" id="2.7.13.3" evidence="2"/>
<reference evidence="11 12" key="1">
    <citation type="submission" date="2019-02" db="EMBL/GenBank/DDBJ databases">
        <title>Deep-cultivation of Planctomycetes and their phenomic and genomic characterization uncovers novel biology.</title>
        <authorList>
            <person name="Wiegand S."/>
            <person name="Jogler M."/>
            <person name="Boedeker C."/>
            <person name="Pinto D."/>
            <person name="Vollmers J."/>
            <person name="Rivas-Marin E."/>
            <person name="Kohn T."/>
            <person name="Peeters S.H."/>
            <person name="Heuer A."/>
            <person name="Rast P."/>
            <person name="Oberbeckmann S."/>
            <person name="Bunk B."/>
            <person name="Jeske O."/>
            <person name="Meyerdierks A."/>
            <person name="Storesund J.E."/>
            <person name="Kallscheuer N."/>
            <person name="Luecker S."/>
            <person name="Lage O.M."/>
            <person name="Pohl T."/>
            <person name="Merkel B.J."/>
            <person name="Hornburger P."/>
            <person name="Mueller R.-W."/>
            <person name="Bruemmer F."/>
            <person name="Labrenz M."/>
            <person name="Spormann A.M."/>
            <person name="Op den Camp H."/>
            <person name="Overmann J."/>
            <person name="Amann R."/>
            <person name="Jetten M.S.M."/>
            <person name="Mascher T."/>
            <person name="Medema M.H."/>
            <person name="Devos D.P."/>
            <person name="Kaster A.-K."/>
            <person name="Ovreas L."/>
            <person name="Rohde M."/>
            <person name="Galperin M.Y."/>
            <person name="Jogler C."/>
        </authorList>
    </citation>
    <scope>NUCLEOTIDE SEQUENCE [LARGE SCALE GENOMIC DNA]</scope>
    <source>
        <strain evidence="11 12">Poly30</strain>
    </source>
</reference>
<feature type="domain" description="Histidine kinase" evidence="10">
    <location>
        <begin position="99"/>
        <end position="327"/>
    </location>
</feature>
<dbReference type="PANTHER" id="PTHR42878">
    <property type="entry name" value="TWO-COMPONENT HISTIDINE KINASE"/>
    <property type="match status" value="1"/>
</dbReference>
<dbReference type="SMART" id="SM00387">
    <property type="entry name" value="HATPase_c"/>
    <property type="match status" value="1"/>
</dbReference>
<keyword evidence="7" id="KW-0067">ATP-binding</keyword>
<accession>A0A518F0M9</accession>
<dbReference type="GO" id="GO:0000156">
    <property type="term" value="F:phosphorelay response regulator activity"/>
    <property type="evidence" value="ECO:0007669"/>
    <property type="project" value="TreeGrafter"/>
</dbReference>
<feature type="transmembrane region" description="Helical" evidence="9">
    <location>
        <begin position="21"/>
        <end position="42"/>
    </location>
</feature>
<keyword evidence="3" id="KW-0597">Phosphoprotein</keyword>
<dbReference type="InterPro" id="IPR004358">
    <property type="entry name" value="Sig_transdc_His_kin-like_C"/>
</dbReference>
<keyword evidence="4 11" id="KW-0808">Transferase</keyword>
<dbReference type="Pfam" id="PF00512">
    <property type="entry name" value="HisKA"/>
    <property type="match status" value="1"/>
</dbReference>
<dbReference type="PANTHER" id="PTHR42878:SF7">
    <property type="entry name" value="SENSOR HISTIDINE KINASE GLRK"/>
    <property type="match status" value="1"/>
</dbReference>
<dbReference type="Proteomes" id="UP000320390">
    <property type="component" value="Chromosome"/>
</dbReference>
<dbReference type="InterPro" id="IPR003661">
    <property type="entry name" value="HisK_dim/P_dom"/>
</dbReference>
<dbReference type="EMBL" id="CP036434">
    <property type="protein sequence ID" value="QDV09896.1"/>
    <property type="molecule type" value="Genomic_DNA"/>
</dbReference>
<keyword evidence="5" id="KW-0547">Nucleotide-binding</keyword>
<keyword evidence="9" id="KW-0812">Transmembrane</keyword>
<dbReference type="InterPro" id="IPR003594">
    <property type="entry name" value="HATPase_dom"/>
</dbReference>
<keyword evidence="8" id="KW-0902">Two-component regulatory system</keyword>
<dbReference type="CDD" id="cd00075">
    <property type="entry name" value="HATPase"/>
    <property type="match status" value="1"/>
</dbReference>
<dbReference type="Pfam" id="PF02518">
    <property type="entry name" value="HATPase_c"/>
    <property type="match status" value="1"/>
</dbReference>
<dbReference type="SUPFAM" id="SSF55874">
    <property type="entry name" value="ATPase domain of HSP90 chaperone/DNA topoisomerase II/histidine kinase"/>
    <property type="match status" value="1"/>
</dbReference>
<organism evidence="11 12">
    <name type="scientific">Saltatorellus ferox</name>
    <dbReference type="NCBI Taxonomy" id="2528018"/>
    <lineage>
        <taxon>Bacteria</taxon>
        <taxon>Pseudomonadati</taxon>
        <taxon>Planctomycetota</taxon>
        <taxon>Planctomycetia</taxon>
        <taxon>Planctomycetia incertae sedis</taxon>
        <taxon>Saltatorellus</taxon>
    </lineage>
</organism>
<dbReference type="AlphaFoldDB" id="A0A518F0M9"/>
<evidence type="ECO:0000256" key="2">
    <source>
        <dbReference type="ARBA" id="ARBA00012438"/>
    </source>
</evidence>
<proteinExistence type="predicted"/>
<evidence type="ECO:0000256" key="9">
    <source>
        <dbReference type="SAM" id="Phobius"/>
    </source>
</evidence>
<dbReference type="Gene3D" id="1.10.287.130">
    <property type="match status" value="1"/>
</dbReference>
<evidence type="ECO:0000256" key="6">
    <source>
        <dbReference type="ARBA" id="ARBA00022777"/>
    </source>
</evidence>
<dbReference type="InterPro" id="IPR005467">
    <property type="entry name" value="His_kinase_dom"/>
</dbReference>
<sequence length="362" mass="38216">MFSHLAAAAERAVPAIGRRRSLLVCTGAATALIAAALWFPLFSGQRPLLISLLALMVPCAVTAWMLQSVAAAEARLQAALARSQGLDRANAELRRFAQTVAHDLRAPLVSASGYLEMARENARSGEVQGVMQLLDRASETARRMDGLISGLLELASGDEVDLDAPIDLDRVAQNALNDLAPALERSGVEVHCAEPLGTVLGDARYVQQAFDNVLGNALKYGRPTDGYTTPMLEIRAERLASTVRISIADNGPGIPAQKRQALLQGATAAVRQPKLIFGDGHRPLTGANAGLGLGLVSQAMKECGGSLSIQTSALGGAEFVLEFRADPCVQHSQIPASLPDSLPRRMLADHASCSSRMTLITG</sequence>
<dbReference type="InterPro" id="IPR036097">
    <property type="entry name" value="HisK_dim/P_sf"/>
</dbReference>
<protein>
    <recommendedName>
        <fullName evidence="2">histidine kinase</fullName>
        <ecNumber evidence="2">2.7.13.3</ecNumber>
    </recommendedName>
</protein>
<gene>
    <name evidence="11" type="primary">cph1_6</name>
    <name evidence="11" type="ORF">Poly30_54570</name>
</gene>
<dbReference type="InterPro" id="IPR036890">
    <property type="entry name" value="HATPase_C_sf"/>
</dbReference>
<dbReference type="PRINTS" id="PR00344">
    <property type="entry name" value="BCTRLSENSOR"/>
</dbReference>
<dbReference type="Gene3D" id="3.30.565.10">
    <property type="entry name" value="Histidine kinase-like ATPase, C-terminal domain"/>
    <property type="match status" value="1"/>
</dbReference>
<dbReference type="GO" id="GO:0000155">
    <property type="term" value="F:phosphorelay sensor kinase activity"/>
    <property type="evidence" value="ECO:0007669"/>
    <property type="project" value="InterPro"/>
</dbReference>
<name>A0A518F0M9_9BACT</name>
<evidence type="ECO:0000313" key="11">
    <source>
        <dbReference type="EMBL" id="QDV09896.1"/>
    </source>
</evidence>
<dbReference type="GO" id="GO:0030295">
    <property type="term" value="F:protein kinase activator activity"/>
    <property type="evidence" value="ECO:0007669"/>
    <property type="project" value="TreeGrafter"/>
</dbReference>
<dbReference type="PROSITE" id="PS50109">
    <property type="entry name" value="HIS_KIN"/>
    <property type="match status" value="1"/>
</dbReference>
<evidence type="ECO:0000256" key="8">
    <source>
        <dbReference type="ARBA" id="ARBA00023012"/>
    </source>
</evidence>
<dbReference type="OrthoDB" id="9808408at2"/>
<dbReference type="CDD" id="cd00082">
    <property type="entry name" value="HisKA"/>
    <property type="match status" value="1"/>
</dbReference>
<evidence type="ECO:0000256" key="5">
    <source>
        <dbReference type="ARBA" id="ARBA00022741"/>
    </source>
</evidence>
<keyword evidence="6" id="KW-0418">Kinase</keyword>